<name>A0A7J6WAS0_THATH</name>
<evidence type="ECO:0000256" key="3">
    <source>
        <dbReference type="ARBA" id="ARBA00022723"/>
    </source>
</evidence>
<evidence type="ECO:0000256" key="7">
    <source>
        <dbReference type="ARBA" id="ARBA00025769"/>
    </source>
</evidence>
<dbReference type="InterPro" id="IPR013520">
    <property type="entry name" value="Ribonucl_H"/>
</dbReference>
<evidence type="ECO:0000256" key="4">
    <source>
        <dbReference type="ARBA" id="ARBA00022801"/>
    </source>
</evidence>
<dbReference type="PANTHER" id="PTHR13058">
    <property type="entry name" value="THREE PRIME REPAIR EXONUCLEASE 1, 2"/>
    <property type="match status" value="1"/>
</dbReference>
<keyword evidence="3" id="KW-0479">Metal-binding</keyword>
<protein>
    <submittedName>
        <fullName evidence="9">Exonuclease dpd1 protein</fullName>
    </submittedName>
</protein>
<organism evidence="9 10">
    <name type="scientific">Thalictrum thalictroides</name>
    <name type="common">Rue-anemone</name>
    <name type="synonym">Anemone thalictroides</name>
    <dbReference type="NCBI Taxonomy" id="46969"/>
    <lineage>
        <taxon>Eukaryota</taxon>
        <taxon>Viridiplantae</taxon>
        <taxon>Streptophyta</taxon>
        <taxon>Embryophyta</taxon>
        <taxon>Tracheophyta</taxon>
        <taxon>Spermatophyta</taxon>
        <taxon>Magnoliopsida</taxon>
        <taxon>Ranunculales</taxon>
        <taxon>Ranunculaceae</taxon>
        <taxon>Thalictroideae</taxon>
        <taxon>Thalictrum</taxon>
    </lineage>
</organism>
<dbReference type="InterPro" id="IPR012337">
    <property type="entry name" value="RNaseH-like_sf"/>
</dbReference>
<evidence type="ECO:0000256" key="5">
    <source>
        <dbReference type="ARBA" id="ARBA00022839"/>
    </source>
</evidence>
<keyword evidence="6" id="KW-0460">Magnesium</keyword>
<dbReference type="SUPFAM" id="SSF53098">
    <property type="entry name" value="Ribonuclease H-like"/>
    <property type="match status" value="1"/>
</dbReference>
<dbReference type="Pfam" id="PF00929">
    <property type="entry name" value="RNase_T"/>
    <property type="match status" value="1"/>
</dbReference>
<sequence length="352" mass="39676">MQLTSGSPILQPISYASSWLDNFRNIGSSVGRSSCKLVVSDTNRPSRDGLEPRLRVDDAQKLAVRLKQQQITSKVYLRKNHIKSSQPGIVKSSQPGSVRPNELLDGVIPPSTKINIYKPELRDNEGIKFCDLSEKVVSREIQQLVTIIVFDIETTGLDREKQRIIEIALRDLNGGENSTFQTLVNPECDVLNHHVHGITTNMVRRSTVVSFKDLIPILRHYVQSRHIPDTPILFVSHNARAFDVPFLMNEFSRCSEEIPSNWQFLDTMPLARELAKSEVGKNLSGKSLQSLRQHYDVPLDGEAHRAMSDVNTLAWVLQAMTHDLKLSVSSLLERSFKVSDIVNTKKKKKSTS</sequence>
<dbReference type="GO" id="GO:0008296">
    <property type="term" value="F:3'-5'-DNA exonuclease activity"/>
    <property type="evidence" value="ECO:0007669"/>
    <property type="project" value="TreeGrafter"/>
</dbReference>
<comment type="caution">
    <text evidence="9">The sequence shown here is derived from an EMBL/GenBank/DDBJ whole genome shotgun (WGS) entry which is preliminary data.</text>
</comment>
<proteinExistence type="inferred from homology"/>
<dbReference type="PANTHER" id="PTHR13058:SF19">
    <property type="entry name" value="LD40940P"/>
    <property type="match status" value="1"/>
</dbReference>
<dbReference type="Proteomes" id="UP000554482">
    <property type="component" value="Unassembled WGS sequence"/>
</dbReference>
<evidence type="ECO:0000256" key="1">
    <source>
        <dbReference type="ARBA" id="ARBA00001946"/>
    </source>
</evidence>
<keyword evidence="5 9" id="KW-0269">Exonuclease</keyword>
<dbReference type="CDD" id="cd06127">
    <property type="entry name" value="DEDDh"/>
    <property type="match status" value="1"/>
</dbReference>
<dbReference type="GO" id="GO:0005737">
    <property type="term" value="C:cytoplasm"/>
    <property type="evidence" value="ECO:0007669"/>
    <property type="project" value="TreeGrafter"/>
</dbReference>
<dbReference type="AlphaFoldDB" id="A0A7J6WAS0"/>
<dbReference type="InterPro" id="IPR036397">
    <property type="entry name" value="RNaseH_sf"/>
</dbReference>
<evidence type="ECO:0000313" key="9">
    <source>
        <dbReference type="EMBL" id="KAF5194063.1"/>
    </source>
</evidence>
<evidence type="ECO:0000313" key="10">
    <source>
        <dbReference type="Proteomes" id="UP000554482"/>
    </source>
</evidence>
<feature type="domain" description="Exonuclease" evidence="8">
    <location>
        <begin position="146"/>
        <end position="326"/>
    </location>
</feature>
<evidence type="ECO:0000256" key="2">
    <source>
        <dbReference type="ARBA" id="ARBA00022722"/>
    </source>
</evidence>
<keyword evidence="2" id="KW-0540">Nuclease</keyword>
<dbReference type="SMART" id="SM00479">
    <property type="entry name" value="EXOIII"/>
    <property type="match status" value="1"/>
</dbReference>
<comment type="similarity">
    <text evidence="7">Belongs to the exonuclease superfamily. TREX family.</text>
</comment>
<reference evidence="9 10" key="1">
    <citation type="submission" date="2020-06" db="EMBL/GenBank/DDBJ databases">
        <title>Transcriptomic and genomic resources for Thalictrum thalictroides and T. hernandezii: Facilitating candidate gene discovery in an emerging model plant lineage.</title>
        <authorList>
            <person name="Arias T."/>
            <person name="Riano-Pachon D.M."/>
            <person name="Di Stilio V.S."/>
        </authorList>
    </citation>
    <scope>NUCLEOTIDE SEQUENCE [LARGE SCALE GENOMIC DNA]</scope>
    <source>
        <strain evidence="10">cv. WT478/WT964</strain>
        <tissue evidence="9">Leaves</tissue>
    </source>
</reference>
<dbReference type="EMBL" id="JABWDY010019218">
    <property type="protein sequence ID" value="KAF5194063.1"/>
    <property type="molecule type" value="Genomic_DNA"/>
</dbReference>
<dbReference type="GO" id="GO:0006308">
    <property type="term" value="P:DNA catabolic process"/>
    <property type="evidence" value="ECO:0007669"/>
    <property type="project" value="TreeGrafter"/>
</dbReference>
<evidence type="ECO:0000259" key="8">
    <source>
        <dbReference type="SMART" id="SM00479"/>
    </source>
</evidence>
<dbReference type="GO" id="GO:0003676">
    <property type="term" value="F:nucleic acid binding"/>
    <property type="evidence" value="ECO:0007669"/>
    <property type="project" value="InterPro"/>
</dbReference>
<comment type="cofactor">
    <cofactor evidence="1">
        <name>Mg(2+)</name>
        <dbReference type="ChEBI" id="CHEBI:18420"/>
    </cofactor>
</comment>
<keyword evidence="10" id="KW-1185">Reference proteome</keyword>
<keyword evidence="4" id="KW-0378">Hydrolase</keyword>
<gene>
    <name evidence="9" type="ORF">FRX31_016350</name>
</gene>
<dbReference type="GO" id="GO:0046872">
    <property type="term" value="F:metal ion binding"/>
    <property type="evidence" value="ECO:0007669"/>
    <property type="project" value="UniProtKB-KW"/>
</dbReference>
<evidence type="ECO:0000256" key="6">
    <source>
        <dbReference type="ARBA" id="ARBA00022842"/>
    </source>
</evidence>
<accession>A0A7J6WAS0</accession>
<dbReference type="OrthoDB" id="10250935at2759"/>
<dbReference type="Gene3D" id="3.30.420.10">
    <property type="entry name" value="Ribonuclease H-like superfamily/Ribonuclease H"/>
    <property type="match status" value="1"/>
</dbReference>
<dbReference type="InterPro" id="IPR040393">
    <property type="entry name" value="TREX1/2"/>
</dbReference>